<evidence type="ECO:0000256" key="5">
    <source>
        <dbReference type="ARBA" id="ARBA00023284"/>
    </source>
</evidence>
<proteinExistence type="inferred from homology"/>
<accession>A0A2H0N2V2</accession>
<comment type="similarity">
    <text evidence="1">Belongs to the thioredoxin family. DsbA subfamily.</text>
</comment>
<name>A0A2H0N2V2_9BACT</name>
<dbReference type="SUPFAM" id="SSF52833">
    <property type="entry name" value="Thioredoxin-like"/>
    <property type="match status" value="1"/>
</dbReference>
<dbReference type="EMBL" id="PCWM01000032">
    <property type="protein sequence ID" value="PIR03201.1"/>
    <property type="molecule type" value="Genomic_DNA"/>
</dbReference>
<evidence type="ECO:0000256" key="6">
    <source>
        <dbReference type="SAM" id="Phobius"/>
    </source>
</evidence>
<dbReference type="PROSITE" id="PS51352">
    <property type="entry name" value="THIOREDOXIN_2"/>
    <property type="match status" value="1"/>
</dbReference>
<evidence type="ECO:0000256" key="4">
    <source>
        <dbReference type="ARBA" id="ARBA00023157"/>
    </source>
</evidence>
<keyword evidence="5" id="KW-0676">Redox-active center</keyword>
<evidence type="ECO:0000256" key="1">
    <source>
        <dbReference type="ARBA" id="ARBA00005791"/>
    </source>
</evidence>
<gene>
    <name evidence="8" type="ORF">COV60_01565</name>
</gene>
<keyword evidence="6" id="KW-0812">Transmembrane</keyword>
<dbReference type="Proteomes" id="UP000229782">
    <property type="component" value="Unassembled WGS sequence"/>
</dbReference>
<reference evidence="8 9" key="1">
    <citation type="submission" date="2017-09" db="EMBL/GenBank/DDBJ databases">
        <title>Depth-based differentiation of microbial function through sediment-hosted aquifers and enrichment of novel symbionts in the deep terrestrial subsurface.</title>
        <authorList>
            <person name="Probst A.J."/>
            <person name="Ladd B."/>
            <person name="Jarett J.K."/>
            <person name="Geller-Mcgrath D.E."/>
            <person name="Sieber C.M."/>
            <person name="Emerson J.B."/>
            <person name="Anantharaman K."/>
            <person name="Thomas B.C."/>
            <person name="Malmstrom R."/>
            <person name="Stieglmeier M."/>
            <person name="Klingl A."/>
            <person name="Woyke T."/>
            <person name="Ryan C.M."/>
            <person name="Banfield J.F."/>
        </authorList>
    </citation>
    <scope>NUCLEOTIDE SEQUENCE [LARGE SCALE GENOMIC DNA]</scope>
    <source>
        <strain evidence="8">CG11_big_fil_rev_8_21_14_0_20_43_7</strain>
    </source>
</reference>
<dbReference type="InterPro" id="IPR013766">
    <property type="entry name" value="Thioredoxin_domain"/>
</dbReference>
<sequence length="247" mass="26092">MADQHTPTPGMSQGKTFALGIVAGFLVLCTIGFFILLSNTMAGGSDNGTVKVNTPPTGQVDQGGEAPVPTAISVKAVTKEDHIRGNEDATITLVEYSDFECPFCQRFTPTVDAVLQNYPDDVRVVYRHFPLRSIHPQAAPAANASECAAEQGKFWEFHDELFVNQATLSASTYSRIAGELGLNVASFDACVSSNKYASAVQEDETSAQAAGGQGTPYSILLGPDGQTVPISGAQPFSVVDAAIQQML</sequence>
<feature type="domain" description="Thioredoxin" evidence="7">
    <location>
        <begin position="60"/>
        <end position="247"/>
    </location>
</feature>
<dbReference type="Pfam" id="PF13462">
    <property type="entry name" value="Thioredoxin_4"/>
    <property type="match status" value="1"/>
</dbReference>
<evidence type="ECO:0000256" key="2">
    <source>
        <dbReference type="ARBA" id="ARBA00022729"/>
    </source>
</evidence>
<keyword evidence="6" id="KW-0472">Membrane</keyword>
<evidence type="ECO:0000313" key="8">
    <source>
        <dbReference type="EMBL" id="PIR03201.1"/>
    </source>
</evidence>
<evidence type="ECO:0000313" key="9">
    <source>
        <dbReference type="Proteomes" id="UP000229782"/>
    </source>
</evidence>
<evidence type="ECO:0000256" key="3">
    <source>
        <dbReference type="ARBA" id="ARBA00023002"/>
    </source>
</evidence>
<feature type="transmembrane region" description="Helical" evidence="6">
    <location>
        <begin position="17"/>
        <end position="37"/>
    </location>
</feature>
<dbReference type="InterPro" id="IPR012336">
    <property type="entry name" value="Thioredoxin-like_fold"/>
</dbReference>
<comment type="caution">
    <text evidence="8">The sequence shown here is derived from an EMBL/GenBank/DDBJ whole genome shotgun (WGS) entry which is preliminary data.</text>
</comment>
<dbReference type="AlphaFoldDB" id="A0A2H0N2V2"/>
<dbReference type="Gene3D" id="3.40.30.10">
    <property type="entry name" value="Glutaredoxin"/>
    <property type="match status" value="1"/>
</dbReference>
<keyword evidence="6" id="KW-1133">Transmembrane helix</keyword>
<protein>
    <recommendedName>
        <fullName evidence="7">Thioredoxin domain-containing protein</fullName>
    </recommendedName>
</protein>
<evidence type="ECO:0000259" key="7">
    <source>
        <dbReference type="PROSITE" id="PS51352"/>
    </source>
</evidence>
<keyword evidence="2" id="KW-0732">Signal</keyword>
<dbReference type="InterPro" id="IPR036249">
    <property type="entry name" value="Thioredoxin-like_sf"/>
</dbReference>
<keyword evidence="4" id="KW-1015">Disulfide bond</keyword>
<organism evidence="8 9">
    <name type="scientific">Candidatus Magasanikbacteria bacterium CG11_big_fil_rev_8_21_14_0_20_43_7</name>
    <dbReference type="NCBI Taxonomy" id="1974654"/>
    <lineage>
        <taxon>Bacteria</taxon>
        <taxon>Candidatus Magasanikiibacteriota</taxon>
    </lineage>
</organism>
<keyword evidence="3" id="KW-0560">Oxidoreductase</keyword>
<dbReference type="PANTHER" id="PTHR13887:SF14">
    <property type="entry name" value="DISULFIDE BOND FORMATION PROTEIN D"/>
    <property type="match status" value="1"/>
</dbReference>
<dbReference type="PANTHER" id="PTHR13887">
    <property type="entry name" value="GLUTATHIONE S-TRANSFERASE KAPPA"/>
    <property type="match status" value="1"/>
</dbReference>
<dbReference type="GO" id="GO:0016491">
    <property type="term" value="F:oxidoreductase activity"/>
    <property type="evidence" value="ECO:0007669"/>
    <property type="project" value="UniProtKB-KW"/>
</dbReference>